<dbReference type="OrthoDB" id="5345392at2759"/>
<comment type="similarity">
    <text evidence="2 6">Belongs to the peroxisomal membrane protein PXMP2/4 family.</text>
</comment>
<dbReference type="GO" id="GO:0016020">
    <property type="term" value="C:membrane"/>
    <property type="evidence" value="ECO:0007669"/>
    <property type="project" value="UniProtKB-SubCell"/>
</dbReference>
<comment type="caution">
    <text evidence="7">The sequence shown here is derived from an EMBL/GenBank/DDBJ whole genome shotgun (WGS) entry which is preliminary data.</text>
</comment>
<sequence length="272" mass="30834">MLRTTSLFRSITTRNHPTFISSATLKCPKVSLASSSLRLSSFPSLLPSSSSNYLKQTVRTLTSSAPPQVKESFAKANPFAFQIIVATLKTSAADLLTQVVAEKKSFDQIDWKRNGVFVVFGTFYLGAFQWFIMVTKYRVWFPTMDAFAKLSFAEKLKHKAGMIDAGKMVLFDVFVHMPLMYFPAYYTIKEFVFGDSWSPVDWVTTGVGKYIGNFTEDFTAMARLWGPSDCIQFVLPLHIRMPFRHCVSFFWTAYVSFTRGAEQPKEVEADAK</sequence>
<dbReference type="PANTHER" id="PTHR11266:SF80">
    <property type="entry name" value="PEROXISOMAL MEMBRANE PROTEIN 2"/>
    <property type="match status" value="1"/>
</dbReference>
<comment type="subcellular location">
    <subcellularLocation>
        <location evidence="1">Membrane</location>
        <topology evidence="1">Multi-pass membrane protein</topology>
    </subcellularLocation>
</comment>
<name>A0A9W7FXI4_9STRA</name>
<proteinExistence type="inferred from homology"/>
<keyword evidence="5 6" id="KW-0472">Membrane</keyword>
<keyword evidence="8" id="KW-1185">Reference proteome</keyword>
<evidence type="ECO:0000256" key="1">
    <source>
        <dbReference type="ARBA" id="ARBA00004141"/>
    </source>
</evidence>
<keyword evidence="3 6" id="KW-0812">Transmembrane</keyword>
<evidence type="ECO:0000256" key="6">
    <source>
        <dbReference type="RuleBase" id="RU363053"/>
    </source>
</evidence>
<accession>A0A9W7FXI4</accession>
<evidence type="ECO:0000313" key="7">
    <source>
        <dbReference type="EMBL" id="GMI22077.1"/>
    </source>
</evidence>
<dbReference type="InterPro" id="IPR007248">
    <property type="entry name" value="Mpv17_PMP22"/>
</dbReference>
<dbReference type="PANTHER" id="PTHR11266">
    <property type="entry name" value="PEROXISOMAL MEMBRANE PROTEIN 2, PXMP2 MPV17"/>
    <property type="match status" value="1"/>
</dbReference>
<protein>
    <submittedName>
        <fullName evidence="7">Uncharacterized protein</fullName>
    </submittedName>
</protein>
<dbReference type="GO" id="GO:0005737">
    <property type="term" value="C:cytoplasm"/>
    <property type="evidence" value="ECO:0007669"/>
    <property type="project" value="TreeGrafter"/>
</dbReference>
<evidence type="ECO:0000313" key="8">
    <source>
        <dbReference type="Proteomes" id="UP001165065"/>
    </source>
</evidence>
<evidence type="ECO:0000256" key="3">
    <source>
        <dbReference type="ARBA" id="ARBA00022692"/>
    </source>
</evidence>
<keyword evidence="4 6" id="KW-1133">Transmembrane helix</keyword>
<dbReference type="EMBL" id="BRYA01000541">
    <property type="protein sequence ID" value="GMI22077.1"/>
    <property type="molecule type" value="Genomic_DNA"/>
</dbReference>
<gene>
    <name evidence="7" type="ORF">TrCOL_g10606</name>
</gene>
<reference evidence="8" key="1">
    <citation type="journal article" date="2023" name="Commun. Biol.">
        <title>Genome analysis of Parmales, the sister group of diatoms, reveals the evolutionary specialization of diatoms from phago-mixotrophs to photoautotrophs.</title>
        <authorList>
            <person name="Ban H."/>
            <person name="Sato S."/>
            <person name="Yoshikawa S."/>
            <person name="Yamada K."/>
            <person name="Nakamura Y."/>
            <person name="Ichinomiya M."/>
            <person name="Sato N."/>
            <person name="Blanc-Mathieu R."/>
            <person name="Endo H."/>
            <person name="Kuwata A."/>
            <person name="Ogata H."/>
        </authorList>
    </citation>
    <scope>NUCLEOTIDE SEQUENCE [LARGE SCALE GENOMIC DNA]</scope>
</reference>
<dbReference type="AlphaFoldDB" id="A0A9W7FXI4"/>
<evidence type="ECO:0000256" key="4">
    <source>
        <dbReference type="ARBA" id="ARBA00022989"/>
    </source>
</evidence>
<dbReference type="Proteomes" id="UP001165065">
    <property type="component" value="Unassembled WGS sequence"/>
</dbReference>
<evidence type="ECO:0000256" key="2">
    <source>
        <dbReference type="ARBA" id="ARBA00006824"/>
    </source>
</evidence>
<feature type="transmembrane region" description="Helical" evidence="6">
    <location>
        <begin position="114"/>
        <end position="132"/>
    </location>
</feature>
<evidence type="ECO:0000256" key="5">
    <source>
        <dbReference type="ARBA" id="ARBA00023136"/>
    </source>
</evidence>
<organism evidence="7 8">
    <name type="scientific">Triparma columacea</name>
    <dbReference type="NCBI Taxonomy" id="722753"/>
    <lineage>
        <taxon>Eukaryota</taxon>
        <taxon>Sar</taxon>
        <taxon>Stramenopiles</taxon>
        <taxon>Ochrophyta</taxon>
        <taxon>Bolidophyceae</taxon>
        <taxon>Parmales</taxon>
        <taxon>Triparmaceae</taxon>
        <taxon>Triparma</taxon>
    </lineage>
</organism>
<comment type="caution">
    <text evidence="6">Lacks conserved residue(s) required for the propagation of feature annotation.</text>
</comment>